<feature type="compositionally biased region" description="Basic and acidic residues" evidence="1">
    <location>
        <begin position="192"/>
        <end position="204"/>
    </location>
</feature>
<dbReference type="OrthoDB" id="6161030at2759"/>
<gene>
    <name evidence="3" type="ORF">PXEA_LOCUS5082</name>
</gene>
<dbReference type="InterPro" id="IPR024647">
    <property type="entry name" value="DNA_pol_a_cat_su_N"/>
</dbReference>
<comment type="caution">
    <text evidence="3">The sequence shown here is derived from an EMBL/GenBank/DDBJ whole genome shotgun (WGS) entry which is preliminary data.</text>
</comment>
<dbReference type="GO" id="GO:0005658">
    <property type="term" value="C:alpha DNA polymerase:primase complex"/>
    <property type="evidence" value="ECO:0007669"/>
    <property type="project" value="TreeGrafter"/>
</dbReference>
<sequence length="219" mass="25238">MEKHEENIYETVDDQRYSEIVRERIEDDWIVDDEGFGYAEDGREIFDDFDDNADPQLMRKHKAKKKRLNPDIRPDSSENFSKPKDIRDMFSAHSSALKSKPKSVTSQKNTHSAPDPNIDDLIAELEHEIPSDSLQYVAPHCNKKYKHRNEPNYVPHHHSPLNIDSPHSSKDPEKLSKCNSSRNPFKLNSSLEPKKVKAKSDRASFSDVALEEPREIAVC</sequence>
<evidence type="ECO:0000313" key="4">
    <source>
        <dbReference type="Proteomes" id="UP000784294"/>
    </source>
</evidence>
<dbReference type="GO" id="GO:0003697">
    <property type="term" value="F:single-stranded DNA binding"/>
    <property type="evidence" value="ECO:0007669"/>
    <property type="project" value="TreeGrafter"/>
</dbReference>
<feature type="region of interest" description="Disordered" evidence="1">
    <location>
        <begin position="60"/>
        <end position="118"/>
    </location>
</feature>
<organism evidence="3 4">
    <name type="scientific">Protopolystoma xenopodis</name>
    <dbReference type="NCBI Taxonomy" id="117903"/>
    <lineage>
        <taxon>Eukaryota</taxon>
        <taxon>Metazoa</taxon>
        <taxon>Spiralia</taxon>
        <taxon>Lophotrochozoa</taxon>
        <taxon>Platyhelminthes</taxon>
        <taxon>Monogenea</taxon>
        <taxon>Polyopisthocotylea</taxon>
        <taxon>Polystomatidea</taxon>
        <taxon>Polystomatidae</taxon>
        <taxon>Protopolystoma</taxon>
    </lineage>
</organism>
<dbReference type="GO" id="GO:1902975">
    <property type="term" value="P:mitotic DNA replication initiation"/>
    <property type="evidence" value="ECO:0007669"/>
    <property type="project" value="TreeGrafter"/>
</dbReference>
<dbReference type="Proteomes" id="UP000784294">
    <property type="component" value="Unassembled WGS sequence"/>
</dbReference>
<dbReference type="GO" id="GO:0003688">
    <property type="term" value="F:DNA replication origin binding"/>
    <property type="evidence" value="ECO:0007669"/>
    <property type="project" value="TreeGrafter"/>
</dbReference>
<dbReference type="GO" id="GO:0006272">
    <property type="term" value="P:leading strand elongation"/>
    <property type="evidence" value="ECO:0007669"/>
    <property type="project" value="TreeGrafter"/>
</dbReference>
<protein>
    <recommendedName>
        <fullName evidence="2">DNA polymerase alpha catalytic subunit N-terminal domain-containing protein</fullName>
    </recommendedName>
</protein>
<dbReference type="EMBL" id="CAAALY010012394">
    <property type="protein sequence ID" value="VEL11642.1"/>
    <property type="molecule type" value="Genomic_DNA"/>
</dbReference>
<dbReference type="PANTHER" id="PTHR45861:SF1">
    <property type="entry name" value="DNA POLYMERASE ALPHA CATALYTIC SUBUNIT"/>
    <property type="match status" value="1"/>
</dbReference>
<feature type="compositionally biased region" description="Polar residues" evidence="1">
    <location>
        <begin position="92"/>
        <end position="112"/>
    </location>
</feature>
<reference evidence="3" key="1">
    <citation type="submission" date="2018-11" db="EMBL/GenBank/DDBJ databases">
        <authorList>
            <consortium name="Pathogen Informatics"/>
        </authorList>
    </citation>
    <scope>NUCLEOTIDE SEQUENCE</scope>
</reference>
<dbReference type="AlphaFoldDB" id="A0A448WH65"/>
<feature type="region of interest" description="Disordered" evidence="1">
    <location>
        <begin position="145"/>
        <end position="207"/>
    </location>
</feature>
<feature type="domain" description="DNA polymerase alpha catalytic subunit N-terminal" evidence="2">
    <location>
        <begin position="3"/>
        <end position="47"/>
    </location>
</feature>
<evidence type="ECO:0000313" key="3">
    <source>
        <dbReference type="EMBL" id="VEL11642.1"/>
    </source>
</evidence>
<feature type="compositionally biased region" description="Polar residues" evidence="1">
    <location>
        <begin position="177"/>
        <end position="191"/>
    </location>
</feature>
<dbReference type="PANTHER" id="PTHR45861">
    <property type="entry name" value="DNA POLYMERASE ALPHA CATALYTIC SUBUNIT"/>
    <property type="match status" value="1"/>
</dbReference>
<evidence type="ECO:0000259" key="2">
    <source>
        <dbReference type="Pfam" id="PF12254"/>
    </source>
</evidence>
<accession>A0A448WH65</accession>
<name>A0A448WH65_9PLAT</name>
<dbReference type="GO" id="GO:0006273">
    <property type="term" value="P:lagging strand elongation"/>
    <property type="evidence" value="ECO:0007669"/>
    <property type="project" value="TreeGrafter"/>
</dbReference>
<feature type="compositionally biased region" description="Basic and acidic residues" evidence="1">
    <location>
        <begin position="68"/>
        <end position="90"/>
    </location>
</feature>
<keyword evidence="4" id="KW-1185">Reference proteome</keyword>
<dbReference type="GO" id="GO:0003682">
    <property type="term" value="F:chromatin binding"/>
    <property type="evidence" value="ECO:0007669"/>
    <property type="project" value="TreeGrafter"/>
</dbReference>
<dbReference type="GO" id="GO:0003887">
    <property type="term" value="F:DNA-directed DNA polymerase activity"/>
    <property type="evidence" value="ECO:0007669"/>
    <property type="project" value="TreeGrafter"/>
</dbReference>
<dbReference type="Pfam" id="PF12254">
    <property type="entry name" value="DNA_pol_alpha_N"/>
    <property type="match status" value="1"/>
</dbReference>
<evidence type="ECO:0000256" key="1">
    <source>
        <dbReference type="SAM" id="MobiDB-lite"/>
    </source>
</evidence>
<proteinExistence type="predicted"/>
<feature type="compositionally biased region" description="Basic and acidic residues" evidence="1">
    <location>
        <begin position="167"/>
        <end position="176"/>
    </location>
</feature>